<dbReference type="PANTHER" id="PTHR24305">
    <property type="entry name" value="CYTOCHROME P450"/>
    <property type="match status" value="1"/>
</dbReference>
<comment type="similarity">
    <text evidence="5">Belongs to the cytochrome P450 family.</text>
</comment>
<reference evidence="7 8" key="1">
    <citation type="submission" date="2024-03" db="EMBL/GenBank/DDBJ databases">
        <title>A high-quality draft genome sequence of Diaporthe vaccinii, a causative agent of upright dieback and viscid rot disease in cranberry plants.</title>
        <authorList>
            <person name="Sarrasin M."/>
            <person name="Lang B.F."/>
            <person name="Burger G."/>
        </authorList>
    </citation>
    <scope>NUCLEOTIDE SEQUENCE [LARGE SCALE GENOMIC DNA]</scope>
    <source>
        <strain evidence="7 8">IS7</strain>
    </source>
</reference>
<evidence type="ECO:0000256" key="1">
    <source>
        <dbReference type="ARBA" id="ARBA00001971"/>
    </source>
</evidence>
<keyword evidence="3 5" id="KW-0479">Metal-binding</keyword>
<sequence>MGTIDILLQGAKYAALIFIPYCFVIASYRVFFHPLSKYPGPLAAKLSDAYAGFYAISMRLHLATNRDLQTFGPVIRHGPNKLIFKSAEALQDIYNNERVTKSRVYLLTSAAGNPSIFNTLDRRQHSMKRRLIGQAINDKAMRDFEPTMMGQIDLFIGQIREASNTSTPVDMTDCLKRLGMDIVGLLAFGFPLNMQTDPTYRFMVKGLSIGGYRAHCFMQFPPIRRLGIQHLLGIAGRAQRVKYVEMMQRMIRTRLSEDKHARHDLYSAVADHLDNTTADGITTSQLWSEALFFFPAGGETTSTALSALFFYLSRNPEIYKNLANEVRSTFSSDADIRGGSKIAGCRYLRACIDEALRMSPPVSGTPWRELYSDEQDRPLIIDGHFVPPGTQVGVCFYSLHHNEKYFADPFTYRPERWLVDDEEQLRLMNSAFCAFSVGPRGCAGKAMAYLEASLVVAKTIWAFDFKPAPGGKSGGGEPHKREGRRREDEFQLYDIFAAMHVGPELLSTPRGDDL</sequence>
<name>A0ABR4E255_9PEZI</name>
<protein>
    <recommendedName>
        <fullName evidence="9">Benzoate 4-monooxygenase cytochrome P450</fullName>
    </recommendedName>
</protein>
<dbReference type="PRINTS" id="PR00463">
    <property type="entry name" value="EP450I"/>
</dbReference>
<dbReference type="EMBL" id="JBAWTH010000112">
    <property type="protein sequence ID" value="KAL2276500.1"/>
    <property type="molecule type" value="Genomic_DNA"/>
</dbReference>
<gene>
    <name evidence="7" type="ORF">FJTKL_00814</name>
</gene>
<dbReference type="InterPro" id="IPR002401">
    <property type="entry name" value="Cyt_P450_E_grp-I"/>
</dbReference>
<accession>A0ABR4E255</accession>
<keyword evidence="4 5" id="KW-0408">Iron</keyword>
<keyword evidence="8" id="KW-1185">Reference proteome</keyword>
<proteinExistence type="inferred from homology"/>
<keyword evidence="5" id="KW-0560">Oxidoreductase</keyword>
<keyword evidence="6" id="KW-1133">Transmembrane helix</keyword>
<evidence type="ECO:0000256" key="6">
    <source>
        <dbReference type="SAM" id="Phobius"/>
    </source>
</evidence>
<keyword evidence="2 5" id="KW-0349">Heme</keyword>
<feature type="transmembrane region" description="Helical" evidence="6">
    <location>
        <begin position="12"/>
        <end position="31"/>
    </location>
</feature>
<evidence type="ECO:0000313" key="8">
    <source>
        <dbReference type="Proteomes" id="UP001600888"/>
    </source>
</evidence>
<dbReference type="SUPFAM" id="SSF48264">
    <property type="entry name" value="Cytochrome P450"/>
    <property type="match status" value="1"/>
</dbReference>
<dbReference type="PANTHER" id="PTHR24305:SF226">
    <property type="entry name" value="CYTOCHROME P450 MONOOXYGENASE"/>
    <property type="match status" value="1"/>
</dbReference>
<evidence type="ECO:0008006" key="9">
    <source>
        <dbReference type="Google" id="ProtNLM"/>
    </source>
</evidence>
<dbReference type="CDD" id="cd11061">
    <property type="entry name" value="CYP67-like"/>
    <property type="match status" value="1"/>
</dbReference>
<dbReference type="EMBL" id="JBAWTH010000112">
    <property type="protein sequence ID" value="KAL2276499.1"/>
    <property type="molecule type" value="Genomic_DNA"/>
</dbReference>
<dbReference type="Proteomes" id="UP001600888">
    <property type="component" value="Unassembled WGS sequence"/>
</dbReference>
<evidence type="ECO:0000313" key="7">
    <source>
        <dbReference type="EMBL" id="KAL2276500.1"/>
    </source>
</evidence>
<keyword evidence="6" id="KW-0812">Transmembrane</keyword>
<dbReference type="InterPro" id="IPR001128">
    <property type="entry name" value="Cyt_P450"/>
</dbReference>
<keyword evidence="5" id="KW-0503">Monooxygenase</keyword>
<dbReference type="Pfam" id="PF00067">
    <property type="entry name" value="p450"/>
    <property type="match status" value="1"/>
</dbReference>
<dbReference type="InterPro" id="IPR017972">
    <property type="entry name" value="Cyt_P450_CS"/>
</dbReference>
<evidence type="ECO:0000256" key="3">
    <source>
        <dbReference type="ARBA" id="ARBA00022723"/>
    </source>
</evidence>
<evidence type="ECO:0000256" key="4">
    <source>
        <dbReference type="ARBA" id="ARBA00023004"/>
    </source>
</evidence>
<dbReference type="PRINTS" id="PR00385">
    <property type="entry name" value="P450"/>
</dbReference>
<comment type="caution">
    <text evidence="7">The sequence shown here is derived from an EMBL/GenBank/DDBJ whole genome shotgun (WGS) entry which is preliminary data.</text>
</comment>
<keyword evidence="6" id="KW-0472">Membrane</keyword>
<dbReference type="InterPro" id="IPR036396">
    <property type="entry name" value="Cyt_P450_sf"/>
</dbReference>
<dbReference type="PROSITE" id="PS00086">
    <property type="entry name" value="CYTOCHROME_P450"/>
    <property type="match status" value="1"/>
</dbReference>
<dbReference type="Gene3D" id="1.10.630.10">
    <property type="entry name" value="Cytochrome P450"/>
    <property type="match status" value="1"/>
</dbReference>
<evidence type="ECO:0000256" key="5">
    <source>
        <dbReference type="RuleBase" id="RU000461"/>
    </source>
</evidence>
<comment type="cofactor">
    <cofactor evidence="1">
        <name>heme</name>
        <dbReference type="ChEBI" id="CHEBI:30413"/>
    </cofactor>
</comment>
<dbReference type="InterPro" id="IPR050121">
    <property type="entry name" value="Cytochrome_P450_monoxygenase"/>
</dbReference>
<evidence type="ECO:0000256" key="2">
    <source>
        <dbReference type="ARBA" id="ARBA00022617"/>
    </source>
</evidence>
<organism evidence="7 8">
    <name type="scientific">Diaporthe vaccinii</name>
    <dbReference type="NCBI Taxonomy" id="105482"/>
    <lineage>
        <taxon>Eukaryota</taxon>
        <taxon>Fungi</taxon>
        <taxon>Dikarya</taxon>
        <taxon>Ascomycota</taxon>
        <taxon>Pezizomycotina</taxon>
        <taxon>Sordariomycetes</taxon>
        <taxon>Sordariomycetidae</taxon>
        <taxon>Diaporthales</taxon>
        <taxon>Diaporthaceae</taxon>
        <taxon>Diaporthe</taxon>
        <taxon>Diaporthe eres species complex</taxon>
    </lineage>
</organism>